<dbReference type="InterPro" id="IPR013762">
    <property type="entry name" value="Integrase-like_cat_sf"/>
</dbReference>
<feature type="domain" description="Tyr recombinase" evidence="3">
    <location>
        <begin position="129"/>
        <end position="312"/>
    </location>
</feature>
<sequence>MRKKIRSIDDISEIKRYIGLFSKKVSIEDVNHLTDHQYSRNSLLAMTKDWNLFVEFCTQKNVSPIPAATTALRMFIEKESIERKYATIKRYLVTIGLFHRILTSSDPSAHSSVKIALSKIRLDKVGDAKATDAFEKKHLDQITRLLGHSDKARDIRNLAIYYIMYECLLKRSELRNLSLQQLTYNNDCIKVAIGDNLYTLSPNACEYLSRWINLRGLHGSTLFTAIDKHGNMNNEPLDDSSIYRILRSASDKLGLDLKFSGQSLRVGAAKELAKQGNKVSDIQHYGRWLSAAMPYYYIGNKAQADTERMVFKRFKPWD</sequence>
<dbReference type="PANTHER" id="PTHR34605">
    <property type="entry name" value="PHAGE_INTEGRASE DOMAIN-CONTAINING PROTEIN"/>
    <property type="match status" value="1"/>
</dbReference>
<dbReference type="GO" id="GO:0006310">
    <property type="term" value="P:DNA recombination"/>
    <property type="evidence" value="ECO:0007669"/>
    <property type="project" value="UniProtKB-KW"/>
</dbReference>
<evidence type="ECO:0000256" key="1">
    <source>
        <dbReference type="ARBA" id="ARBA00023125"/>
    </source>
</evidence>
<dbReference type="Gene3D" id="1.10.443.10">
    <property type="entry name" value="Intergrase catalytic core"/>
    <property type="match status" value="1"/>
</dbReference>
<evidence type="ECO:0000313" key="5">
    <source>
        <dbReference type="Proteomes" id="UP000037515"/>
    </source>
</evidence>
<organism evidence="4 5">
    <name type="scientific">Vibrio nereis</name>
    <dbReference type="NCBI Taxonomy" id="693"/>
    <lineage>
        <taxon>Bacteria</taxon>
        <taxon>Pseudomonadati</taxon>
        <taxon>Pseudomonadota</taxon>
        <taxon>Gammaproteobacteria</taxon>
        <taxon>Vibrionales</taxon>
        <taxon>Vibrionaceae</taxon>
        <taxon>Vibrio</taxon>
    </lineage>
</organism>
<dbReference type="InterPro" id="IPR011010">
    <property type="entry name" value="DNA_brk_join_enz"/>
</dbReference>
<comment type="caution">
    <text evidence="4">The sequence shown here is derived from an EMBL/GenBank/DDBJ whole genome shotgun (WGS) entry which is preliminary data.</text>
</comment>
<dbReference type="PANTHER" id="PTHR34605:SF4">
    <property type="entry name" value="DNA ADENINE METHYLTRANSFERASE"/>
    <property type="match status" value="1"/>
</dbReference>
<reference evidence="5" key="1">
    <citation type="submission" date="2015-08" db="EMBL/GenBank/DDBJ databases">
        <title>Vibrio galatheae sp. nov., a novel member of the Vibrionaceae family isolated from the Solomon Islands.</title>
        <authorList>
            <person name="Giubergia S."/>
            <person name="Machado H."/>
            <person name="Mateiu R.V."/>
            <person name="Gram L."/>
        </authorList>
    </citation>
    <scope>NUCLEOTIDE SEQUENCE [LARGE SCALE GENOMIC DNA]</scope>
    <source>
        <strain evidence="5">DSM 19584</strain>
    </source>
</reference>
<dbReference type="InterPro" id="IPR010998">
    <property type="entry name" value="Integrase_recombinase_N"/>
</dbReference>
<protein>
    <submittedName>
        <fullName evidence="4">Integrase</fullName>
    </submittedName>
</protein>
<dbReference type="Gene3D" id="1.10.150.130">
    <property type="match status" value="1"/>
</dbReference>
<keyword evidence="5" id="KW-1185">Reference proteome</keyword>
<dbReference type="PATRIC" id="fig|693.5.peg.1115"/>
<dbReference type="InterPro" id="IPR052925">
    <property type="entry name" value="Phage_Integrase-like_Recomb"/>
</dbReference>
<keyword evidence="1" id="KW-0238">DNA-binding</keyword>
<dbReference type="Pfam" id="PF00589">
    <property type="entry name" value="Phage_integrase"/>
    <property type="match status" value="1"/>
</dbReference>
<evidence type="ECO:0000313" key="4">
    <source>
        <dbReference type="EMBL" id="KOO04358.1"/>
    </source>
</evidence>
<dbReference type="GO" id="GO:0003677">
    <property type="term" value="F:DNA binding"/>
    <property type="evidence" value="ECO:0007669"/>
    <property type="project" value="UniProtKB-KW"/>
</dbReference>
<name>A0A0M0HRX1_VIBNE</name>
<dbReference type="PROSITE" id="PS51898">
    <property type="entry name" value="TYR_RECOMBINASE"/>
    <property type="match status" value="1"/>
</dbReference>
<dbReference type="AlphaFoldDB" id="A0A0M0HRX1"/>
<proteinExistence type="predicted"/>
<dbReference type="EMBL" id="LHPJ01000005">
    <property type="protein sequence ID" value="KOO04358.1"/>
    <property type="molecule type" value="Genomic_DNA"/>
</dbReference>
<dbReference type="GO" id="GO:0015074">
    <property type="term" value="P:DNA integration"/>
    <property type="evidence" value="ECO:0007669"/>
    <property type="project" value="InterPro"/>
</dbReference>
<gene>
    <name evidence="4" type="ORF">AKJ17_05485</name>
</gene>
<dbReference type="InterPro" id="IPR002104">
    <property type="entry name" value="Integrase_catalytic"/>
</dbReference>
<dbReference type="SUPFAM" id="SSF47823">
    <property type="entry name" value="lambda integrase-like, N-terminal domain"/>
    <property type="match status" value="1"/>
</dbReference>
<dbReference type="OrthoDB" id="5914130at2"/>
<keyword evidence="2" id="KW-0233">DNA recombination</keyword>
<dbReference type="Proteomes" id="UP000037515">
    <property type="component" value="Unassembled WGS sequence"/>
</dbReference>
<evidence type="ECO:0000259" key="3">
    <source>
        <dbReference type="PROSITE" id="PS51898"/>
    </source>
</evidence>
<evidence type="ECO:0000256" key="2">
    <source>
        <dbReference type="ARBA" id="ARBA00023172"/>
    </source>
</evidence>
<accession>A0A0M0HRX1</accession>
<dbReference type="SUPFAM" id="SSF56349">
    <property type="entry name" value="DNA breaking-rejoining enzymes"/>
    <property type="match status" value="1"/>
</dbReference>
<dbReference type="STRING" id="693.AKJ17_05485"/>